<dbReference type="Pfam" id="PF05960">
    <property type="entry name" value="DUF885"/>
    <property type="match status" value="1"/>
</dbReference>
<dbReference type="OrthoDB" id="9760040at2"/>
<evidence type="ECO:0000313" key="2">
    <source>
        <dbReference type="Proteomes" id="UP000308349"/>
    </source>
</evidence>
<name>A0A5R8P7Z3_9NOCA</name>
<dbReference type="EMBL" id="VBUU01000031">
    <property type="protein sequence ID" value="TLG00297.1"/>
    <property type="molecule type" value="Genomic_DNA"/>
</dbReference>
<comment type="caution">
    <text evidence="1">The sequence shown here is derived from an EMBL/GenBank/DDBJ whole genome shotgun (WGS) entry which is preliminary data.</text>
</comment>
<organism evidence="1 2">
    <name type="scientific">Nocardia cyriacigeorgica</name>
    <dbReference type="NCBI Taxonomy" id="135487"/>
    <lineage>
        <taxon>Bacteria</taxon>
        <taxon>Bacillati</taxon>
        <taxon>Actinomycetota</taxon>
        <taxon>Actinomycetes</taxon>
        <taxon>Mycobacteriales</taxon>
        <taxon>Nocardiaceae</taxon>
        <taxon>Nocardia</taxon>
    </lineage>
</organism>
<dbReference type="PANTHER" id="PTHR33361">
    <property type="entry name" value="GLR0591 PROTEIN"/>
    <property type="match status" value="1"/>
</dbReference>
<dbReference type="InterPro" id="IPR010281">
    <property type="entry name" value="DUF885"/>
</dbReference>
<gene>
    <name evidence="1" type="ORF">FEK35_23920</name>
</gene>
<protein>
    <submittedName>
        <fullName evidence="1">DUF885 domain-containing protein</fullName>
    </submittedName>
</protein>
<proteinExistence type="predicted"/>
<dbReference type="Proteomes" id="UP000308349">
    <property type="component" value="Unassembled WGS sequence"/>
</dbReference>
<sequence length="578" mass="63773">MRQYGGVGGELGVLADRYWDTVLAASPNLATLVGDHRFDDRVEDLSMSAEQGLTASFVALRERVSGLDSAVGSESENITRRLLLGELDRWIAHLRWRPSEMAWDHLEGVHTSLLTLVPQFTAPEPEHARALLGRFRQVGGLLDSAMNRFRHGVAAGRTPARVVIERSISQLDGYLASPLDRDPFATLAGPTGWSSETAWRVDLNEVARETVRPALRRYRDMLADELLPAARSEDRAGLCWLGDDGADIYARLLRHHTTLDDADPDRIHDLGRTQIARLREQYALLGERVFGTTDTSDLVQRMREDPGLRYRDGDQILTDARGCLENAAARAGDWFGRLPRSGCEIAAVPDFLAPDVPAAYYYPPAADGSRPGTYYVNQHAPADRCRFETAAVAYHEAIPGHHLQLALAAELDHLPRFQRESFANTAFVEGWGLYAELLADEMGLYTDDLDRLGMLTGDSLRSARLVVDTGIHAKGWTRDQAIDYMLANVPAGLTEITVEVDRYIAMPAQAVAYKIGQLEILRHRSIARERLGAGFDIAAFHDRILGSGSISLPVLAELATTVEPTRHIAARHPPAGPS</sequence>
<dbReference type="AlphaFoldDB" id="A0A5R8P7Z3"/>
<accession>A0A5R8P7Z3</accession>
<reference evidence="1 2" key="1">
    <citation type="submission" date="2019-05" db="EMBL/GenBank/DDBJ databases">
        <title>Genomes sequences of two Nocardia cyriacigeorgica environmental isolates, type strains Nocardia asteroides ATCC 19247 and Nocardia cyriacigeorgica DSM 44484.</title>
        <authorList>
            <person name="Vautrin F."/>
            <person name="Bergeron E."/>
            <person name="Dubost A."/>
            <person name="Abrouk D."/>
            <person name="Rodriguez Nava V."/>
            <person name="Pujic P."/>
        </authorList>
    </citation>
    <scope>NUCLEOTIDE SEQUENCE [LARGE SCALE GENOMIC DNA]</scope>
    <source>
        <strain evidence="1 2">EML 1456</strain>
    </source>
</reference>
<evidence type="ECO:0000313" key="1">
    <source>
        <dbReference type="EMBL" id="TLG00297.1"/>
    </source>
</evidence>
<dbReference type="PANTHER" id="PTHR33361:SF2">
    <property type="entry name" value="DUF885 DOMAIN-CONTAINING PROTEIN"/>
    <property type="match status" value="1"/>
</dbReference>